<keyword evidence="11" id="KW-1185">Reference proteome</keyword>
<dbReference type="EMBL" id="BAABME010023540">
    <property type="protein sequence ID" value="GAA0168268.1"/>
    <property type="molecule type" value="Genomic_DNA"/>
</dbReference>
<dbReference type="GO" id="GO:0004519">
    <property type="term" value="F:endonuclease activity"/>
    <property type="evidence" value="ECO:0007669"/>
    <property type="project" value="UniProtKB-KW"/>
</dbReference>
<dbReference type="CDD" id="cd01647">
    <property type="entry name" value="RT_LTR"/>
    <property type="match status" value="1"/>
</dbReference>
<keyword evidence="1" id="KW-0645">Protease</keyword>
<keyword evidence="7" id="KW-0695">RNA-directed DNA polymerase</keyword>
<dbReference type="FunFam" id="3.10.10.10:FF:000007">
    <property type="entry name" value="Retrovirus-related Pol polyprotein from transposon 17.6-like Protein"/>
    <property type="match status" value="1"/>
</dbReference>
<dbReference type="PROSITE" id="PS50878">
    <property type="entry name" value="RT_POL"/>
    <property type="match status" value="1"/>
</dbReference>
<keyword evidence="6" id="KW-0378">Hydrolase</keyword>
<dbReference type="InterPro" id="IPR043502">
    <property type="entry name" value="DNA/RNA_pol_sf"/>
</dbReference>
<dbReference type="AlphaFoldDB" id="A0AAV3QYZ8"/>
<dbReference type="FunFam" id="3.30.70.270:FF:000020">
    <property type="entry name" value="Transposon Tf2-6 polyprotein-like Protein"/>
    <property type="match status" value="1"/>
</dbReference>
<evidence type="ECO:0000259" key="9">
    <source>
        <dbReference type="PROSITE" id="PS50878"/>
    </source>
</evidence>
<keyword evidence="2" id="KW-0808">Transferase</keyword>
<dbReference type="PANTHER" id="PTHR37984:SF5">
    <property type="entry name" value="PROTEIN NYNRIN-LIKE"/>
    <property type="match status" value="1"/>
</dbReference>
<keyword evidence="3" id="KW-0548">Nucleotidyltransferase</keyword>
<evidence type="ECO:0000313" key="11">
    <source>
        <dbReference type="Proteomes" id="UP001454036"/>
    </source>
</evidence>
<evidence type="ECO:0000256" key="3">
    <source>
        <dbReference type="ARBA" id="ARBA00022695"/>
    </source>
</evidence>
<evidence type="ECO:0000256" key="8">
    <source>
        <dbReference type="ARBA" id="ARBA00023268"/>
    </source>
</evidence>
<dbReference type="GO" id="GO:0008233">
    <property type="term" value="F:peptidase activity"/>
    <property type="evidence" value="ECO:0007669"/>
    <property type="project" value="UniProtKB-KW"/>
</dbReference>
<dbReference type="GO" id="GO:0003964">
    <property type="term" value="F:RNA-directed DNA polymerase activity"/>
    <property type="evidence" value="ECO:0007669"/>
    <property type="project" value="UniProtKB-KW"/>
</dbReference>
<dbReference type="Pfam" id="PF17919">
    <property type="entry name" value="RT_RNaseH_2"/>
    <property type="match status" value="1"/>
</dbReference>
<dbReference type="PANTHER" id="PTHR37984">
    <property type="entry name" value="PROTEIN CBG26694"/>
    <property type="match status" value="1"/>
</dbReference>
<evidence type="ECO:0000313" key="10">
    <source>
        <dbReference type="EMBL" id="GAA0168268.1"/>
    </source>
</evidence>
<dbReference type="InterPro" id="IPR050951">
    <property type="entry name" value="Retrovirus_Pol_polyprotein"/>
</dbReference>
<accession>A0AAV3QYZ8</accession>
<dbReference type="InterPro" id="IPR043128">
    <property type="entry name" value="Rev_trsase/Diguanyl_cyclase"/>
</dbReference>
<dbReference type="SUPFAM" id="SSF56672">
    <property type="entry name" value="DNA/RNA polymerases"/>
    <property type="match status" value="1"/>
</dbReference>
<name>A0AAV3QYZ8_LITER</name>
<evidence type="ECO:0000256" key="6">
    <source>
        <dbReference type="ARBA" id="ARBA00022801"/>
    </source>
</evidence>
<protein>
    <recommendedName>
        <fullName evidence="9">Reverse transcriptase domain-containing protein</fullName>
    </recommendedName>
</protein>
<dbReference type="Gene3D" id="3.10.10.10">
    <property type="entry name" value="HIV Type 1 Reverse Transcriptase, subunit A, domain 1"/>
    <property type="match status" value="1"/>
</dbReference>
<keyword evidence="8" id="KW-0511">Multifunctional enzyme</keyword>
<proteinExistence type="predicted"/>
<gene>
    <name evidence="10" type="ORF">LIER_40529</name>
</gene>
<evidence type="ECO:0000256" key="5">
    <source>
        <dbReference type="ARBA" id="ARBA00022759"/>
    </source>
</evidence>
<evidence type="ECO:0000256" key="2">
    <source>
        <dbReference type="ARBA" id="ARBA00022679"/>
    </source>
</evidence>
<dbReference type="GO" id="GO:0006508">
    <property type="term" value="P:proteolysis"/>
    <property type="evidence" value="ECO:0007669"/>
    <property type="project" value="UniProtKB-KW"/>
</dbReference>
<dbReference type="Pfam" id="PF00078">
    <property type="entry name" value="RVT_1"/>
    <property type="match status" value="1"/>
</dbReference>
<dbReference type="InterPro" id="IPR041577">
    <property type="entry name" value="RT_RNaseH_2"/>
</dbReference>
<keyword evidence="4" id="KW-0540">Nuclease</keyword>
<dbReference type="Proteomes" id="UP001454036">
    <property type="component" value="Unassembled WGS sequence"/>
</dbReference>
<evidence type="ECO:0000256" key="1">
    <source>
        <dbReference type="ARBA" id="ARBA00022670"/>
    </source>
</evidence>
<evidence type="ECO:0000256" key="4">
    <source>
        <dbReference type="ARBA" id="ARBA00022722"/>
    </source>
</evidence>
<keyword evidence="5" id="KW-0255">Endonuclease</keyword>
<dbReference type="InterPro" id="IPR000477">
    <property type="entry name" value="RT_dom"/>
</dbReference>
<dbReference type="Gene3D" id="3.30.70.270">
    <property type="match status" value="2"/>
</dbReference>
<reference evidence="10 11" key="1">
    <citation type="submission" date="2024-01" db="EMBL/GenBank/DDBJ databases">
        <title>The complete chloroplast genome sequence of Lithospermum erythrorhizon: insights into the phylogenetic relationship among Boraginaceae species and the maternal lineages of purple gromwells.</title>
        <authorList>
            <person name="Okada T."/>
            <person name="Watanabe K."/>
        </authorList>
    </citation>
    <scope>NUCLEOTIDE SEQUENCE [LARGE SCALE GENOMIC DNA]</scope>
</reference>
<organism evidence="10 11">
    <name type="scientific">Lithospermum erythrorhizon</name>
    <name type="common">Purple gromwell</name>
    <name type="synonym">Lithospermum officinale var. erythrorhizon</name>
    <dbReference type="NCBI Taxonomy" id="34254"/>
    <lineage>
        <taxon>Eukaryota</taxon>
        <taxon>Viridiplantae</taxon>
        <taxon>Streptophyta</taxon>
        <taxon>Embryophyta</taxon>
        <taxon>Tracheophyta</taxon>
        <taxon>Spermatophyta</taxon>
        <taxon>Magnoliopsida</taxon>
        <taxon>eudicotyledons</taxon>
        <taxon>Gunneridae</taxon>
        <taxon>Pentapetalae</taxon>
        <taxon>asterids</taxon>
        <taxon>lamiids</taxon>
        <taxon>Boraginales</taxon>
        <taxon>Boraginaceae</taxon>
        <taxon>Boraginoideae</taxon>
        <taxon>Lithospermeae</taxon>
        <taxon>Lithospermum</taxon>
    </lineage>
</organism>
<sequence>MHLDGRAEVWLHGDHEFKTDATILPLGACEMVIGVVSELLSAGFIQNSNSAFASPVILVKKKDGSWRFCVVYRYLNDLTVKHDFLIPLVDDLLDELHDATVFSKLDLRSGYYQIRMHKDDVSKTAFKTHEGHYEFLVMPFGLSNAPATFQSIMNHVFGCYLRTFVLVFFDDILVYSKDIESHYAHLHKILLTLRIKKLFAKPSKCAFGKSYIEYLGHTISASGVQAYPSKIESMLAWPRPHNIKSLTGFLGLTGYYRKFVQNCAIMAKPLTNLLKKDSFLWTDEATKSFEALRVAMSSTPVLALPDFNLPFVVETDASSQGYEAVLMQEQ</sequence>
<comment type="caution">
    <text evidence="10">The sequence shown here is derived from an EMBL/GenBank/DDBJ whole genome shotgun (WGS) entry which is preliminary data.</text>
</comment>
<feature type="domain" description="Reverse transcriptase" evidence="9">
    <location>
        <begin position="40"/>
        <end position="219"/>
    </location>
</feature>
<evidence type="ECO:0000256" key="7">
    <source>
        <dbReference type="ARBA" id="ARBA00022918"/>
    </source>
</evidence>